<name>A0A4S3M216_9FLAO</name>
<keyword evidence="1" id="KW-0812">Transmembrane</keyword>
<dbReference type="RefSeq" id="WP_136334642.1">
    <property type="nucleotide sequence ID" value="NZ_QXMP01000001.1"/>
</dbReference>
<feature type="transmembrane region" description="Helical" evidence="1">
    <location>
        <begin position="20"/>
        <end position="39"/>
    </location>
</feature>
<dbReference type="OrthoDB" id="9807744at2"/>
<organism evidence="3 4">
    <name type="scientific">Robertkochia marina</name>
    <dbReference type="NCBI Taxonomy" id="1227945"/>
    <lineage>
        <taxon>Bacteria</taxon>
        <taxon>Pseudomonadati</taxon>
        <taxon>Bacteroidota</taxon>
        <taxon>Flavobacteriia</taxon>
        <taxon>Flavobacteriales</taxon>
        <taxon>Flavobacteriaceae</taxon>
        <taxon>Robertkochia</taxon>
    </lineage>
</organism>
<keyword evidence="4" id="KW-1185">Reference proteome</keyword>
<feature type="transmembrane region" description="Helical" evidence="1">
    <location>
        <begin position="104"/>
        <end position="125"/>
    </location>
</feature>
<protein>
    <submittedName>
        <fullName evidence="3">DUF418 domain-containing protein</fullName>
    </submittedName>
</protein>
<keyword evidence="1" id="KW-1133">Transmembrane helix</keyword>
<sequence length="462" mass="54219">METHAKQNPAPVKDKDRIRVLDAIRGIALLGILLMNIYIGGNYGGVEYNQTLIANTTGPNFITTVIISIFFEGKMRALFCMLFGAGLMLYILQKKNPENPKGLWKLYYSRMFWLLIFGLFNAYILLFYYDILYSYAVAGMIVFLMRYLKPGMKTLILPIFILIGLITDNVMYRSDRETRLTYLEATALQEKGEEITPEQTEAIEAWEEIYADMDFSGEKRDENTEKLKSGYLDVASVTYERSFEGQTKYLLFLLTDQIPLMLLGMALLQWGFFTGRWKKKWYLYTLVIGYLVGFPIAINNIYTDLYIFNSEEAFMNFIDNNPFIWFELNYQVQRIFLVMGHVSLIVLLHKANVFSWLLRRLEAVGQMALTNYLMQSVLVTFFFFGYGLNYFDELEFYQLYYVVGVIWILQIAYSPIWLRYYRFGPCEWLWRSLTYWRKMPFKRSTPGIVAMPGQPLQVKSDK</sequence>
<reference evidence="3 4" key="1">
    <citation type="submission" date="2019-04" db="EMBL/GenBank/DDBJ databases">
        <title>Draft genome sequence of Robertkochia marina CC-AMO-30D.</title>
        <authorList>
            <person name="Hameed A."/>
            <person name="Lin S.-Y."/>
            <person name="Shahina M."/>
            <person name="Lai W.-A."/>
            <person name="Young C.-C."/>
        </authorList>
    </citation>
    <scope>NUCLEOTIDE SEQUENCE [LARGE SCALE GENOMIC DNA]</scope>
    <source>
        <strain evidence="3 4">CC-AMO-30D</strain>
    </source>
</reference>
<evidence type="ECO:0000256" key="1">
    <source>
        <dbReference type="SAM" id="Phobius"/>
    </source>
</evidence>
<dbReference type="Pfam" id="PF04235">
    <property type="entry name" value="DUF418"/>
    <property type="match status" value="1"/>
</dbReference>
<dbReference type="Proteomes" id="UP000305939">
    <property type="component" value="Unassembled WGS sequence"/>
</dbReference>
<feature type="transmembrane region" description="Helical" evidence="1">
    <location>
        <begin position="335"/>
        <end position="357"/>
    </location>
</feature>
<feature type="transmembrane region" description="Helical" evidence="1">
    <location>
        <begin position="281"/>
        <end position="302"/>
    </location>
</feature>
<dbReference type="AlphaFoldDB" id="A0A4S3M216"/>
<dbReference type="PANTHER" id="PTHR30590">
    <property type="entry name" value="INNER MEMBRANE PROTEIN"/>
    <property type="match status" value="1"/>
</dbReference>
<dbReference type="InterPro" id="IPR007349">
    <property type="entry name" value="DUF418"/>
</dbReference>
<feature type="transmembrane region" description="Helical" evidence="1">
    <location>
        <begin position="75"/>
        <end position="92"/>
    </location>
</feature>
<proteinExistence type="predicted"/>
<dbReference type="PANTHER" id="PTHR30590:SF2">
    <property type="entry name" value="INNER MEMBRANE PROTEIN"/>
    <property type="match status" value="1"/>
</dbReference>
<evidence type="ECO:0000313" key="3">
    <source>
        <dbReference type="EMBL" id="THD69152.1"/>
    </source>
</evidence>
<evidence type="ECO:0000313" key="4">
    <source>
        <dbReference type="Proteomes" id="UP000305939"/>
    </source>
</evidence>
<feature type="transmembrane region" description="Helical" evidence="1">
    <location>
        <begin position="249"/>
        <end position="269"/>
    </location>
</feature>
<feature type="transmembrane region" description="Helical" evidence="1">
    <location>
        <begin position="400"/>
        <end position="421"/>
    </location>
</feature>
<evidence type="ECO:0000259" key="2">
    <source>
        <dbReference type="Pfam" id="PF04235"/>
    </source>
</evidence>
<keyword evidence="1" id="KW-0472">Membrane</keyword>
<dbReference type="EMBL" id="SSMC01000001">
    <property type="protein sequence ID" value="THD69152.1"/>
    <property type="molecule type" value="Genomic_DNA"/>
</dbReference>
<gene>
    <name evidence="3" type="ORF">E7Z59_02135</name>
</gene>
<feature type="domain" description="DUF418" evidence="2">
    <location>
        <begin position="269"/>
        <end position="437"/>
    </location>
</feature>
<accession>A0A4S3M216</accession>
<dbReference type="InterPro" id="IPR052529">
    <property type="entry name" value="Bact_Transport_Assoc"/>
</dbReference>
<feature type="transmembrane region" description="Helical" evidence="1">
    <location>
        <begin position="155"/>
        <end position="172"/>
    </location>
</feature>
<feature type="transmembrane region" description="Helical" evidence="1">
    <location>
        <begin position="369"/>
        <end position="388"/>
    </location>
</feature>
<comment type="caution">
    <text evidence="3">The sequence shown here is derived from an EMBL/GenBank/DDBJ whole genome shotgun (WGS) entry which is preliminary data.</text>
</comment>